<reference evidence="1" key="1">
    <citation type="journal article" date="2021" name="Microb. Physiol.">
        <title>Proteogenomic Insights into the Physiology of Marine, Sulfate-Reducing, Filamentous Desulfonema limicola and Desulfonema magnum.</title>
        <authorList>
            <person name="Schnaars V."/>
            <person name="Wohlbrand L."/>
            <person name="Scheve S."/>
            <person name="Hinrichs C."/>
            <person name="Reinhardt R."/>
            <person name="Rabus R."/>
        </authorList>
    </citation>
    <scope>NUCLEOTIDE SEQUENCE</scope>
    <source>
        <strain evidence="1">4be13</strain>
    </source>
</reference>
<gene>
    <name evidence="1" type="ORF">dnm_093740</name>
</gene>
<proteinExistence type="predicted"/>
<dbReference type="Proteomes" id="UP000663722">
    <property type="component" value="Chromosome"/>
</dbReference>
<keyword evidence="2" id="KW-1185">Reference proteome</keyword>
<evidence type="ECO:0000313" key="1">
    <source>
        <dbReference type="EMBL" id="QTA93273.1"/>
    </source>
</evidence>
<dbReference type="EMBL" id="CP061800">
    <property type="protein sequence ID" value="QTA93273.1"/>
    <property type="molecule type" value="Genomic_DNA"/>
</dbReference>
<name>A0A975BXS5_9BACT</name>
<accession>A0A975BXS5</accession>
<sequence length="79" mass="9177">MKVIQDSGFAPSFIARCDRQIIAVYTSYQKPMSRKIFSNSDLPNNDRNIPYYPECQAYSSLMRFPPNCKFGTPERQIFS</sequence>
<dbReference type="KEGG" id="dmm:dnm_093740"/>
<dbReference type="AlphaFoldDB" id="A0A975BXS5"/>
<organism evidence="1 2">
    <name type="scientific">Desulfonema magnum</name>
    <dbReference type="NCBI Taxonomy" id="45655"/>
    <lineage>
        <taxon>Bacteria</taxon>
        <taxon>Pseudomonadati</taxon>
        <taxon>Thermodesulfobacteriota</taxon>
        <taxon>Desulfobacteria</taxon>
        <taxon>Desulfobacterales</taxon>
        <taxon>Desulfococcaceae</taxon>
        <taxon>Desulfonema</taxon>
    </lineage>
</organism>
<evidence type="ECO:0000313" key="2">
    <source>
        <dbReference type="Proteomes" id="UP000663722"/>
    </source>
</evidence>
<protein>
    <submittedName>
        <fullName evidence="1">Uncharacterized protein</fullName>
    </submittedName>
</protein>